<dbReference type="Gene3D" id="3.30.450.40">
    <property type="match status" value="1"/>
</dbReference>
<feature type="domain" description="PPM-type phosphatase" evidence="3">
    <location>
        <begin position="208"/>
        <end position="427"/>
    </location>
</feature>
<sequence length="439" mass="46113">MEFPGGTRPDGLPAALSDPARLAAVRATGLLDTGPEAAFDDLAALAAGLTGCDRAFVTLVDEQRSFWKACVGVDLHEIPDRQNPVRESFCYFLVGLGDTFAVADAPNDPRTRDHPSVRPMNIGAWAGHPILDRDGRVLGSLCVIDDRPHPWEPTVLASLATLARAVSTEIGMRQTLAAAVAAHELSAGLARSLQDSLLPPVLPQVPGVEAAASYVPAGGGIAVVGDFYDLFRGEDDQWHAVLGDVCGKGVAAAEVTALARYTVRAEASHHPAPAGVLARLNAALLAQRDDGRFLTAAHLTFRATPDGLTGTLCLAGHPQPLLRHADGRVEPLGTPGTLLGILPTVDLTDVAFHLDPGDTLLLYTDGATEARANYPGAPMLGDTGLTQALADCHDLTAEATIDLLNRRLSQHTQGWASDDTALLALRVPPRPDANPRPIA</sequence>
<dbReference type="InterPro" id="IPR029016">
    <property type="entry name" value="GAF-like_dom_sf"/>
</dbReference>
<evidence type="ECO:0000259" key="2">
    <source>
        <dbReference type="SMART" id="SM00065"/>
    </source>
</evidence>
<keyword evidence="5" id="KW-1185">Reference proteome</keyword>
<keyword evidence="1" id="KW-0378">Hydrolase</keyword>
<dbReference type="SMART" id="SM00331">
    <property type="entry name" value="PP2C_SIG"/>
    <property type="match status" value="1"/>
</dbReference>
<reference evidence="4" key="1">
    <citation type="submission" date="2023-02" db="EMBL/GenBank/DDBJ databases">
        <title>Actinokineospora globicatena NBRC 15670.</title>
        <authorList>
            <person name="Ichikawa N."/>
            <person name="Sato H."/>
            <person name="Tonouchi N."/>
        </authorList>
    </citation>
    <scope>NUCLEOTIDE SEQUENCE</scope>
    <source>
        <strain evidence="4">NBRC 15670</strain>
    </source>
</reference>
<evidence type="ECO:0000313" key="4">
    <source>
        <dbReference type="EMBL" id="GLW89660.1"/>
    </source>
</evidence>
<dbReference type="InterPro" id="IPR036457">
    <property type="entry name" value="PPM-type-like_dom_sf"/>
</dbReference>
<dbReference type="PANTHER" id="PTHR43156:SF2">
    <property type="entry name" value="STAGE II SPORULATION PROTEIN E"/>
    <property type="match status" value="1"/>
</dbReference>
<organism evidence="4 5">
    <name type="scientific">Actinokineospora globicatena</name>
    <dbReference type="NCBI Taxonomy" id="103729"/>
    <lineage>
        <taxon>Bacteria</taxon>
        <taxon>Bacillati</taxon>
        <taxon>Actinomycetota</taxon>
        <taxon>Actinomycetes</taxon>
        <taxon>Pseudonocardiales</taxon>
        <taxon>Pseudonocardiaceae</taxon>
        <taxon>Actinokineospora</taxon>
    </lineage>
</organism>
<comment type="caution">
    <text evidence="4">The sequence shown here is derived from an EMBL/GenBank/DDBJ whole genome shotgun (WGS) entry which is preliminary data.</text>
</comment>
<name>A0A9W6V4W1_9PSEU</name>
<evidence type="ECO:0008006" key="6">
    <source>
        <dbReference type="Google" id="ProtNLM"/>
    </source>
</evidence>
<feature type="domain" description="GAF" evidence="2">
    <location>
        <begin position="34"/>
        <end position="180"/>
    </location>
</feature>
<gene>
    <name evidence="4" type="ORF">Aglo03_04760</name>
</gene>
<dbReference type="InterPro" id="IPR001932">
    <property type="entry name" value="PPM-type_phosphatase-like_dom"/>
</dbReference>
<dbReference type="Pfam" id="PF01590">
    <property type="entry name" value="GAF"/>
    <property type="match status" value="1"/>
</dbReference>
<dbReference type="SMART" id="SM00065">
    <property type="entry name" value="GAF"/>
    <property type="match status" value="1"/>
</dbReference>
<dbReference type="SUPFAM" id="SSF81606">
    <property type="entry name" value="PP2C-like"/>
    <property type="match status" value="1"/>
</dbReference>
<dbReference type="AlphaFoldDB" id="A0A9W6V4W1"/>
<dbReference type="PANTHER" id="PTHR43156">
    <property type="entry name" value="STAGE II SPORULATION PROTEIN E-RELATED"/>
    <property type="match status" value="1"/>
</dbReference>
<dbReference type="GO" id="GO:0016791">
    <property type="term" value="F:phosphatase activity"/>
    <property type="evidence" value="ECO:0007669"/>
    <property type="project" value="TreeGrafter"/>
</dbReference>
<dbReference type="SUPFAM" id="SSF55781">
    <property type="entry name" value="GAF domain-like"/>
    <property type="match status" value="1"/>
</dbReference>
<proteinExistence type="predicted"/>
<dbReference type="InterPro" id="IPR052016">
    <property type="entry name" value="Bact_Sigma-Reg"/>
</dbReference>
<dbReference type="Proteomes" id="UP001165042">
    <property type="component" value="Unassembled WGS sequence"/>
</dbReference>
<protein>
    <recommendedName>
        <fullName evidence="6">Serine phosphatase RsbU, regulator of sigma subunit</fullName>
    </recommendedName>
</protein>
<dbReference type="Gene3D" id="3.60.40.10">
    <property type="entry name" value="PPM-type phosphatase domain"/>
    <property type="match status" value="1"/>
</dbReference>
<evidence type="ECO:0000256" key="1">
    <source>
        <dbReference type="ARBA" id="ARBA00022801"/>
    </source>
</evidence>
<accession>A0A9W6V4W1</accession>
<dbReference type="EMBL" id="BSSD01000001">
    <property type="protein sequence ID" value="GLW89660.1"/>
    <property type="molecule type" value="Genomic_DNA"/>
</dbReference>
<dbReference type="InterPro" id="IPR003018">
    <property type="entry name" value="GAF"/>
</dbReference>
<evidence type="ECO:0000259" key="3">
    <source>
        <dbReference type="SMART" id="SM00331"/>
    </source>
</evidence>
<evidence type="ECO:0000313" key="5">
    <source>
        <dbReference type="Proteomes" id="UP001165042"/>
    </source>
</evidence>
<dbReference type="Pfam" id="PF07228">
    <property type="entry name" value="SpoIIE"/>
    <property type="match status" value="1"/>
</dbReference>
<dbReference type="RefSeq" id="WP_285607071.1">
    <property type="nucleotide sequence ID" value="NZ_BSSD01000001.1"/>
</dbReference>